<dbReference type="EMBL" id="CAJNOT010015838">
    <property type="protein sequence ID" value="CAF1547552.1"/>
    <property type="molecule type" value="Genomic_DNA"/>
</dbReference>
<dbReference type="Proteomes" id="UP000663864">
    <property type="component" value="Unassembled WGS sequence"/>
</dbReference>
<evidence type="ECO:0000313" key="2">
    <source>
        <dbReference type="Proteomes" id="UP000663864"/>
    </source>
</evidence>
<organism evidence="1 2">
    <name type="scientific">Rotaria sordida</name>
    <dbReference type="NCBI Taxonomy" id="392033"/>
    <lineage>
        <taxon>Eukaryota</taxon>
        <taxon>Metazoa</taxon>
        <taxon>Spiralia</taxon>
        <taxon>Gnathifera</taxon>
        <taxon>Rotifera</taxon>
        <taxon>Eurotatoria</taxon>
        <taxon>Bdelloidea</taxon>
        <taxon>Philodinida</taxon>
        <taxon>Philodinidae</taxon>
        <taxon>Rotaria</taxon>
    </lineage>
</organism>
<evidence type="ECO:0000313" key="1">
    <source>
        <dbReference type="EMBL" id="CAF1547552.1"/>
    </source>
</evidence>
<sequence length="24" mass="2294">PGTFAPSHCTGGDCTFNCVAGPGP</sequence>
<reference evidence="1" key="1">
    <citation type="submission" date="2021-02" db="EMBL/GenBank/DDBJ databases">
        <authorList>
            <person name="Nowell W R."/>
        </authorList>
    </citation>
    <scope>NUCLEOTIDE SEQUENCE</scope>
</reference>
<name>A0A815WQ92_9BILA</name>
<proteinExistence type="predicted"/>
<accession>A0A815WQ92</accession>
<comment type="caution">
    <text evidence="1">The sequence shown here is derived from an EMBL/GenBank/DDBJ whole genome shotgun (WGS) entry which is preliminary data.</text>
</comment>
<protein>
    <submittedName>
        <fullName evidence="1">Uncharacterized protein</fullName>
    </submittedName>
</protein>
<dbReference type="AlphaFoldDB" id="A0A815WQ92"/>
<feature type="non-terminal residue" evidence="1">
    <location>
        <position position="1"/>
    </location>
</feature>
<gene>
    <name evidence="1" type="ORF">ZHD862_LOCUS39258</name>
</gene>